<protein>
    <submittedName>
        <fullName evidence="2">Chemotaxis protein CheW</fullName>
    </submittedName>
</protein>
<dbReference type="InterPro" id="IPR036061">
    <property type="entry name" value="CheW-like_dom_sf"/>
</dbReference>
<dbReference type="PANTHER" id="PTHR22617">
    <property type="entry name" value="CHEMOTAXIS SENSOR HISTIDINE KINASE-RELATED"/>
    <property type="match status" value="1"/>
</dbReference>
<dbReference type="SMART" id="SM00260">
    <property type="entry name" value="CheW"/>
    <property type="match status" value="1"/>
</dbReference>
<evidence type="ECO:0000313" key="3">
    <source>
        <dbReference type="Proteomes" id="UP001204953"/>
    </source>
</evidence>
<dbReference type="GO" id="GO:0005829">
    <property type="term" value="C:cytosol"/>
    <property type="evidence" value="ECO:0007669"/>
    <property type="project" value="TreeGrafter"/>
</dbReference>
<reference evidence="2" key="1">
    <citation type="submission" date="2022-06" db="EMBL/GenBank/DDBJ databases">
        <title>New cyanobacteria of genus Symplocastrum in benthos of Lake Baikal.</title>
        <authorList>
            <person name="Sorokovikova E."/>
            <person name="Tikhonova I."/>
            <person name="Krasnopeev A."/>
            <person name="Evseev P."/>
            <person name="Gladkikh A."/>
            <person name="Belykh O."/>
        </authorList>
    </citation>
    <scope>NUCLEOTIDE SEQUENCE</scope>
    <source>
        <strain evidence="2">BBK-W-15</strain>
    </source>
</reference>
<evidence type="ECO:0000313" key="2">
    <source>
        <dbReference type="EMBL" id="MCP2732371.1"/>
    </source>
</evidence>
<dbReference type="InterPro" id="IPR039315">
    <property type="entry name" value="CheW"/>
</dbReference>
<feature type="domain" description="CheW-like" evidence="1">
    <location>
        <begin position="25"/>
        <end position="168"/>
    </location>
</feature>
<sequence>MPNTTNKTNALALRPNKPQKTKNQGDTYLKFKLNQQTPALLAMSQAQEVILLPQNRLTSMPNMPPFVLGLMNRRSRAIWVINLAQMLGLNETLATVQQYNVIIIRNGSISLGLVVQTVEGVIRLSQEQIQSAQGQISSALVPYLRGCTLLETEILLVLDAAGIIRNLQ</sequence>
<dbReference type="PANTHER" id="PTHR22617:SF23">
    <property type="entry name" value="CHEMOTAXIS PROTEIN CHEW"/>
    <property type="match status" value="1"/>
</dbReference>
<dbReference type="Gene3D" id="2.30.30.40">
    <property type="entry name" value="SH3 Domains"/>
    <property type="match status" value="1"/>
</dbReference>
<comment type="caution">
    <text evidence="2">The sequence shown here is derived from an EMBL/GenBank/DDBJ whole genome shotgun (WGS) entry which is preliminary data.</text>
</comment>
<evidence type="ECO:0000259" key="1">
    <source>
        <dbReference type="PROSITE" id="PS50851"/>
    </source>
</evidence>
<name>A0AAE3GX76_9CYAN</name>
<dbReference type="AlphaFoldDB" id="A0AAE3GX76"/>
<dbReference type="GO" id="GO:0007165">
    <property type="term" value="P:signal transduction"/>
    <property type="evidence" value="ECO:0007669"/>
    <property type="project" value="InterPro"/>
</dbReference>
<accession>A0AAE3GX76</accession>
<dbReference type="EMBL" id="JAMZMM010000573">
    <property type="protein sequence ID" value="MCP2732371.1"/>
    <property type="molecule type" value="Genomic_DNA"/>
</dbReference>
<proteinExistence type="predicted"/>
<dbReference type="Proteomes" id="UP001204953">
    <property type="component" value="Unassembled WGS sequence"/>
</dbReference>
<organism evidence="2 3">
    <name type="scientific">Limnofasciculus baicalensis BBK-W-15</name>
    <dbReference type="NCBI Taxonomy" id="2699891"/>
    <lineage>
        <taxon>Bacteria</taxon>
        <taxon>Bacillati</taxon>
        <taxon>Cyanobacteriota</taxon>
        <taxon>Cyanophyceae</taxon>
        <taxon>Coleofasciculales</taxon>
        <taxon>Coleofasciculaceae</taxon>
        <taxon>Limnofasciculus</taxon>
        <taxon>Limnofasciculus baicalensis</taxon>
    </lineage>
</organism>
<dbReference type="Pfam" id="PF01584">
    <property type="entry name" value="CheW"/>
    <property type="match status" value="1"/>
</dbReference>
<dbReference type="GO" id="GO:0006935">
    <property type="term" value="P:chemotaxis"/>
    <property type="evidence" value="ECO:0007669"/>
    <property type="project" value="InterPro"/>
</dbReference>
<gene>
    <name evidence="2" type="ORF">NJ959_28475</name>
</gene>
<dbReference type="RefSeq" id="WP_254015089.1">
    <property type="nucleotide sequence ID" value="NZ_JAMZMM010000573.1"/>
</dbReference>
<dbReference type="PROSITE" id="PS50851">
    <property type="entry name" value="CHEW"/>
    <property type="match status" value="1"/>
</dbReference>
<dbReference type="Gene3D" id="2.40.50.180">
    <property type="entry name" value="CheA-289, Domain 4"/>
    <property type="match status" value="1"/>
</dbReference>
<keyword evidence="3" id="KW-1185">Reference proteome</keyword>
<dbReference type="SUPFAM" id="SSF50341">
    <property type="entry name" value="CheW-like"/>
    <property type="match status" value="1"/>
</dbReference>
<dbReference type="InterPro" id="IPR002545">
    <property type="entry name" value="CheW-lke_dom"/>
</dbReference>